<evidence type="ECO:0000256" key="1">
    <source>
        <dbReference type="SAM" id="MobiDB-lite"/>
    </source>
</evidence>
<keyword evidence="3" id="KW-1185">Reference proteome</keyword>
<dbReference type="Proteomes" id="UP000007110">
    <property type="component" value="Unassembled WGS sequence"/>
</dbReference>
<dbReference type="RefSeq" id="XP_030845002.1">
    <property type="nucleotide sequence ID" value="XM_030989142.1"/>
</dbReference>
<protein>
    <submittedName>
        <fullName evidence="2">Uncharacterized protein</fullName>
    </submittedName>
</protein>
<dbReference type="OrthoDB" id="6152736at2759"/>
<dbReference type="EnsemblMetazoa" id="XM_030989142">
    <property type="protein sequence ID" value="XP_030845002"/>
    <property type="gene ID" value="LOC100888754"/>
</dbReference>
<dbReference type="AlphaFoldDB" id="A0A7M7P1P1"/>
<evidence type="ECO:0000313" key="3">
    <source>
        <dbReference type="Proteomes" id="UP000007110"/>
    </source>
</evidence>
<reference evidence="2" key="2">
    <citation type="submission" date="2021-01" db="UniProtKB">
        <authorList>
            <consortium name="EnsemblMetazoa"/>
        </authorList>
    </citation>
    <scope>IDENTIFICATION</scope>
</reference>
<name>A0A7M7P1P1_STRPU</name>
<proteinExistence type="predicted"/>
<reference evidence="3" key="1">
    <citation type="submission" date="2015-02" db="EMBL/GenBank/DDBJ databases">
        <title>Genome sequencing for Strongylocentrotus purpuratus.</title>
        <authorList>
            <person name="Murali S."/>
            <person name="Liu Y."/>
            <person name="Vee V."/>
            <person name="English A."/>
            <person name="Wang M."/>
            <person name="Skinner E."/>
            <person name="Han Y."/>
            <person name="Muzny D.M."/>
            <person name="Worley K.C."/>
            <person name="Gibbs R.A."/>
        </authorList>
    </citation>
    <scope>NUCLEOTIDE SEQUENCE</scope>
</reference>
<accession>A0A7M7P1P1</accession>
<dbReference type="GeneID" id="100888754"/>
<feature type="region of interest" description="Disordered" evidence="1">
    <location>
        <begin position="180"/>
        <end position="201"/>
    </location>
</feature>
<evidence type="ECO:0000313" key="2">
    <source>
        <dbReference type="EnsemblMetazoa" id="XP_030845002"/>
    </source>
</evidence>
<sequence>MQKRKLVDGEVTPPRGMLDVMQCRFPACTIKAWKHGTDECHWRSMTPVCIKEGKTETEYEITDWIGLGRQRQMSNTELVPDQIKQTITRILEPLESLYLDKETKSWKYKTDTGVLSIEQQHITQGFVSDMSNSRGRSMISTLLTQLFSSDTSVKVMNIGGSSTANEPSVRKLVFEVTFEEGESDSSPPESPAAKLPTPTRCSPRVSQTAPLLQDVVCRQVFKFIPDIVLESTSKEHLLVEIKKGKVLSQPSVAQFRYMLMPAAIKQGSAVGVLICSNQAVLEKCILADSKVRFERNYFEFSDHSLVADMESLCSNIYIQAMR</sequence>
<organism evidence="2 3">
    <name type="scientific">Strongylocentrotus purpuratus</name>
    <name type="common">Purple sea urchin</name>
    <dbReference type="NCBI Taxonomy" id="7668"/>
    <lineage>
        <taxon>Eukaryota</taxon>
        <taxon>Metazoa</taxon>
        <taxon>Echinodermata</taxon>
        <taxon>Eleutherozoa</taxon>
        <taxon>Echinozoa</taxon>
        <taxon>Echinoidea</taxon>
        <taxon>Euechinoidea</taxon>
        <taxon>Echinacea</taxon>
        <taxon>Camarodonta</taxon>
        <taxon>Echinidea</taxon>
        <taxon>Strongylocentrotidae</taxon>
        <taxon>Strongylocentrotus</taxon>
    </lineage>
</organism>